<organism evidence="3 4">
    <name type="scientific">Sphaceloma murrayae</name>
    <dbReference type="NCBI Taxonomy" id="2082308"/>
    <lineage>
        <taxon>Eukaryota</taxon>
        <taxon>Fungi</taxon>
        <taxon>Dikarya</taxon>
        <taxon>Ascomycota</taxon>
        <taxon>Pezizomycotina</taxon>
        <taxon>Dothideomycetes</taxon>
        <taxon>Dothideomycetidae</taxon>
        <taxon>Myriangiales</taxon>
        <taxon>Elsinoaceae</taxon>
        <taxon>Sphaceloma</taxon>
    </lineage>
</organism>
<dbReference type="PANTHER" id="PTHR22093">
    <property type="entry name" value="LEUKOCYTE RECEPTOR CLUSTER LRC MEMBER 1"/>
    <property type="match status" value="1"/>
</dbReference>
<dbReference type="EMBL" id="NKHZ01000050">
    <property type="protein sequence ID" value="PNS17576.1"/>
    <property type="molecule type" value="Genomic_DNA"/>
</dbReference>
<dbReference type="STRING" id="2082308.A0A2K1QR55"/>
<feature type="compositionally biased region" description="Polar residues" evidence="1">
    <location>
        <begin position="115"/>
        <end position="124"/>
    </location>
</feature>
<accession>A0A2K1QR55</accession>
<dbReference type="InterPro" id="IPR019339">
    <property type="entry name" value="CIR_N_dom"/>
</dbReference>
<feature type="compositionally biased region" description="Basic and acidic residues" evidence="1">
    <location>
        <begin position="36"/>
        <end position="47"/>
    </location>
</feature>
<evidence type="ECO:0000259" key="2">
    <source>
        <dbReference type="SMART" id="SM01083"/>
    </source>
</evidence>
<gene>
    <name evidence="3" type="ORF">CAC42_8119</name>
</gene>
<feature type="compositionally biased region" description="Basic and acidic residues" evidence="1">
    <location>
        <begin position="132"/>
        <end position="166"/>
    </location>
</feature>
<evidence type="ECO:0000256" key="1">
    <source>
        <dbReference type="SAM" id="MobiDB-lite"/>
    </source>
</evidence>
<evidence type="ECO:0000313" key="3">
    <source>
        <dbReference type="EMBL" id="PNS17576.1"/>
    </source>
</evidence>
<comment type="caution">
    <text evidence="3">The sequence shown here is derived from an EMBL/GenBank/DDBJ whole genome shotgun (WGS) entry which is preliminary data.</text>
</comment>
<feature type="compositionally biased region" description="Basic and acidic residues" evidence="1">
    <location>
        <begin position="202"/>
        <end position="223"/>
    </location>
</feature>
<reference evidence="3 4" key="1">
    <citation type="submission" date="2017-06" db="EMBL/GenBank/DDBJ databases">
        <title>Draft genome sequence of a variant of Elsinoe murrayae.</title>
        <authorList>
            <person name="Cheng Q."/>
        </authorList>
    </citation>
    <scope>NUCLEOTIDE SEQUENCE [LARGE SCALE GENOMIC DNA]</scope>
    <source>
        <strain evidence="3 4">CQ-2017a</strain>
    </source>
</reference>
<evidence type="ECO:0000313" key="4">
    <source>
        <dbReference type="Proteomes" id="UP000243797"/>
    </source>
</evidence>
<name>A0A2K1QR55_9PEZI</name>
<sequence length="353" mass="40444">MPLHLLPKKSWHLGNSANIARVKRDEAQAAAQLEAEEQRMQEEDAARRTAILRGETPPPLSTPADLAIVAADHSDRRHEHAVDKGERRRKRKRKDEDDTSHEIRLAREDAERGTQVRQRLTRPTTAGDEAVTDEKGHIRLFHEPTTDRDGKDDKRRLEAEKRKREEEDSVGMRFSHAAGYNADKRGPWYVAGPSSGGGQESVGKDAFGREDPRRKDRDQKRVVGSDPMAVMQRAQGELKKVAEDRGRREERRREELRRLDEEREWEAEQRRRRRRRRREEERAPPEDTGRNNITTDMPDTKGTTDMTDTKGTTGTTYPAKTTDVRKALDRGERDTRLAQSVNSSGLFPIGLSI</sequence>
<dbReference type="InParanoid" id="A0A2K1QR55"/>
<feature type="compositionally biased region" description="Basic and acidic residues" evidence="1">
    <location>
        <begin position="94"/>
        <end position="114"/>
    </location>
</feature>
<dbReference type="AlphaFoldDB" id="A0A2K1QR55"/>
<feature type="compositionally biased region" description="Basic and acidic residues" evidence="1">
    <location>
        <begin position="236"/>
        <end position="269"/>
    </location>
</feature>
<feature type="domain" description="CBF1-interacting co-repressor CIR N-terminal" evidence="2">
    <location>
        <begin position="10"/>
        <end position="46"/>
    </location>
</feature>
<keyword evidence="4" id="KW-1185">Reference proteome</keyword>
<proteinExistence type="predicted"/>
<dbReference type="InterPro" id="IPR039875">
    <property type="entry name" value="LENG1-like"/>
</dbReference>
<dbReference type="OrthoDB" id="2159131at2759"/>
<dbReference type="PANTHER" id="PTHR22093:SF0">
    <property type="entry name" value="LEUKOCYTE RECEPTOR CLUSTER MEMBER 1"/>
    <property type="match status" value="1"/>
</dbReference>
<dbReference type="Proteomes" id="UP000243797">
    <property type="component" value="Unassembled WGS sequence"/>
</dbReference>
<dbReference type="SMART" id="SM01083">
    <property type="entry name" value="Cir_N"/>
    <property type="match status" value="1"/>
</dbReference>
<feature type="compositionally biased region" description="Low complexity" evidence="1">
    <location>
        <begin position="294"/>
        <end position="321"/>
    </location>
</feature>
<feature type="compositionally biased region" description="Basic and acidic residues" evidence="1">
    <location>
        <begin position="278"/>
        <end position="289"/>
    </location>
</feature>
<protein>
    <recommendedName>
        <fullName evidence="2">CBF1-interacting co-repressor CIR N-terminal domain-containing protein</fullName>
    </recommendedName>
</protein>
<feature type="compositionally biased region" description="Basic and acidic residues" evidence="1">
    <location>
        <begin position="72"/>
        <end position="86"/>
    </location>
</feature>
<feature type="region of interest" description="Disordered" evidence="1">
    <location>
        <begin position="30"/>
        <end position="322"/>
    </location>
</feature>